<sequence>MARAGTQRTRSQNTQPQASQSRQPRGSQRPRQPSGRGRKEEDEPEEDEEEEEEEEEEGDDMDVDADLRKGDADSDLLRKANDLVRLALFNEHKRTPLRRDEISKKVMGSNARAFTRVFQLAQEILGKTFGMELVELRSRAELEKGGAPSGGGGGDELDEVQKATTVKKKSAAAGSKTYILRSTLHPVIIERAAQTYPEILEAETADTVLEDVDDDEDTPALRVHGSIIAWNTGDDLDPTGILYVILALILINGRVLGDTELRAYLKRLKIPVSHGNVHFSAKSTHQSMTVDAYLSQLIRQGYIDRRKVGESKKGKGKSKRGRVAQDDDSGVTYEWCWGNRSQSEVGEKGIAQFIAKFMAGEDEDDDDDDDAPRARRRQPKGPSKFDRMVTGIERAAGGDLNDVK</sequence>
<dbReference type="Proteomes" id="UP000824881">
    <property type="component" value="Unassembled WGS sequence"/>
</dbReference>
<proteinExistence type="predicted"/>
<evidence type="ECO:0000313" key="1">
    <source>
        <dbReference type="EMBL" id="KAG9225650.1"/>
    </source>
</evidence>
<protein>
    <submittedName>
        <fullName evidence="1">Uncharacterized protein</fullName>
    </submittedName>
</protein>
<accession>A0ACB7J686</accession>
<dbReference type="EMBL" id="WQMT02000002">
    <property type="protein sequence ID" value="KAG9225650.1"/>
    <property type="molecule type" value="Genomic_DNA"/>
</dbReference>
<evidence type="ECO:0000313" key="2">
    <source>
        <dbReference type="Proteomes" id="UP000824881"/>
    </source>
</evidence>
<keyword evidence="2" id="KW-1185">Reference proteome</keyword>
<comment type="caution">
    <text evidence="1">The sequence shown here is derived from an EMBL/GenBank/DDBJ whole genome shotgun (WGS) entry which is preliminary data.</text>
</comment>
<gene>
    <name evidence="1" type="ORF">CCMSSC00406_0007507</name>
</gene>
<reference evidence="1 2" key="1">
    <citation type="journal article" date="2021" name="Appl. Environ. Microbiol.">
        <title>Genetic linkage and physical mapping for an oyster mushroom Pleurotus cornucopiae and QTL analysis for the trait cap color.</title>
        <authorList>
            <person name="Zhang Y."/>
            <person name="Gao W."/>
            <person name="Sonnenberg A."/>
            <person name="Chen Q."/>
            <person name="Zhang J."/>
            <person name="Huang C."/>
        </authorList>
    </citation>
    <scope>NUCLEOTIDE SEQUENCE [LARGE SCALE GENOMIC DNA]</scope>
    <source>
        <strain evidence="1">CCMSSC00406</strain>
    </source>
</reference>
<name>A0ACB7J686_PLECO</name>
<organism evidence="1 2">
    <name type="scientific">Pleurotus cornucopiae</name>
    <name type="common">Cornucopia mushroom</name>
    <dbReference type="NCBI Taxonomy" id="5321"/>
    <lineage>
        <taxon>Eukaryota</taxon>
        <taxon>Fungi</taxon>
        <taxon>Dikarya</taxon>
        <taxon>Basidiomycota</taxon>
        <taxon>Agaricomycotina</taxon>
        <taxon>Agaricomycetes</taxon>
        <taxon>Agaricomycetidae</taxon>
        <taxon>Agaricales</taxon>
        <taxon>Pleurotineae</taxon>
        <taxon>Pleurotaceae</taxon>
        <taxon>Pleurotus</taxon>
    </lineage>
</organism>